<sequence>MARILPTNSEATVDRGGDPQLICLDDDRADEILAAVQSDTARSVVRALTEKPMTPTEIAESLEMSVENATYHLDNLEEAGLVAVVDTVYSEKGREMAVYGPAEEPLVLFFGSRENDQGLRAAFAEFVPAIGPVAALIAIKEVLGRSLDLGDLAGDLF</sequence>
<dbReference type="Gene3D" id="1.10.10.10">
    <property type="entry name" value="Winged helix-like DNA-binding domain superfamily/Winged helix DNA-binding domain"/>
    <property type="match status" value="1"/>
</dbReference>
<dbReference type="CDD" id="cd00090">
    <property type="entry name" value="HTH_ARSR"/>
    <property type="match status" value="1"/>
</dbReference>
<dbReference type="GO" id="GO:0003677">
    <property type="term" value="F:DNA binding"/>
    <property type="evidence" value="ECO:0007669"/>
    <property type="project" value="UniProtKB-KW"/>
</dbReference>
<dbReference type="RefSeq" id="WP_343775473.1">
    <property type="nucleotide sequence ID" value="NZ_BAAADV010000008.1"/>
</dbReference>
<keyword evidence="3" id="KW-0804">Transcription</keyword>
<gene>
    <name evidence="5" type="ORF">GCM10009020_33390</name>
</gene>
<dbReference type="SUPFAM" id="SSF46785">
    <property type="entry name" value="Winged helix' DNA-binding domain"/>
    <property type="match status" value="1"/>
</dbReference>
<dbReference type="InterPro" id="IPR011991">
    <property type="entry name" value="ArsR-like_HTH"/>
</dbReference>
<evidence type="ECO:0000313" key="6">
    <source>
        <dbReference type="Proteomes" id="UP001500420"/>
    </source>
</evidence>
<dbReference type="InterPro" id="IPR036390">
    <property type="entry name" value="WH_DNA-bd_sf"/>
</dbReference>
<dbReference type="Pfam" id="PF12840">
    <property type="entry name" value="HTH_20"/>
    <property type="match status" value="1"/>
</dbReference>
<keyword evidence="1" id="KW-0805">Transcription regulation</keyword>
<dbReference type="Proteomes" id="UP001500420">
    <property type="component" value="Unassembled WGS sequence"/>
</dbReference>
<dbReference type="InterPro" id="IPR051011">
    <property type="entry name" value="Metal_resp_trans_reg"/>
</dbReference>
<evidence type="ECO:0000256" key="3">
    <source>
        <dbReference type="ARBA" id="ARBA00023163"/>
    </source>
</evidence>
<evidence type="ECO:0000313" key="5">
    <source>
        <dbReference type="EMBL" id="GAA0681649.1"/>
    </source>
</evidence>
<dbReference type="GO" id="GO:0003700">
    <property type="term" value="F:DNA-binding transcription factor activity"/>
    <property type="evidence" value="ECO:0007669"/>
    <property type="project" value="InterPro"/>
</dbReference>
<feature type="domain" description="HTH arsR-type" evidence="4">
    <location>
        <begin position="31"/>
        <end position="104"/>
    </location>
</feature>
<evidence type="ECO:0000256" key="2">
    <source>
        <dbReference type="ARBA" id="ARBA00023125"/>
    </source>
</evidence>
<evidence type="ECO:0000259" key="4">
    <source>
        <dbReference type="SMART" id="SM00418"/>
    </source>
</evidence>
<accession>A0AAV3TDD1</accession>
<keyword evidence="6" id="KW-1185">Reference proteome</keyword>
<dbReference type="AlphaFoldDB" id="A0AAV3TDD1"/>
<dbReference type="EMBL" id="BAAADV010000008">
    <property type="protein sequence ID" value="GAA0681649.1"/>
    <property type="molecule type" value="Genomic_DNA"/>
</dbReference>
<proteinExistence type="predicted"/>
<organism evidence="5 6">
    <name type="scientific">Natronoarchaeum mannanilyticum</name>
    <dbReference type="NCBI Taxonomy" id="926360"/>
    <lineage>
        <taxon>Archaea</taxon>
        <taxon>Methanobacteriati</taxon>
        <taxon>Methanobacteriota</taxon>
        <taxon>Stenosarchaea group</taxon>
        <taxon>Halobacteria</taxon>
        <taxon>Halobacteriales</taxon>
        <taxon>Natronoarchaeaceae</taxon>
    </lineage>
</organism>
<reference evidence="5 6" key="1">
    <citation type="journal article" date="2019" name="Int. J. Syst. Evol. Microbiol.">
        <title>The Global Catalogue of Microorganisms (GCM) 10K type strain sequencing project: providing services to taxonomists for standard genome sequencing and annotation.</title>
        <authorList>
            <consortium name="The Broad Institute Genomics Platform"/>
            <consortium name="The Broad Institute Genome Sequencing Center for Infectious Disease"/>
            <person name="Wu L."/>
            <person name="Ma J."/>
        </authorList>
    </citation>
    <scope>NUCLEOTIDE SEQUENCE [LARGE SCALE GENOMIC DNA]</scope>
    <source>
        <strain evidence="5 6">JCM 16328</strain>
    </source>
</reference>
<dbReference type="SMART" id="SM00418">
    <property type="entry name" value="HTH_ARSR"/>
    <property type="match status" value="1"/>
</dbReference>
<keyword evidence="2" id="KW-0238">DNA-binding</keyword>
<dbReference type="PANTHER" id="PTHR43132:SF2">
    <property type="entry name" value="ARSENICAL RESISTANCE OPERON REPRESSOR ARSR-RELATED"/>
    <property type="match status" value="1"/>
</dbReference>
<name>A0AAV3TDD1_9EURY</name>
<evidence type="ECO:0000256" key="1">
    <source>
        <dbReference type="ARBA" id="ARBA00023015"/>
    </source>
</evidence>
<dbReference type="InterPro" id="IPR036388">
    <property type="entry name" value="WH-like_DNA-bd_sf"/>
</dbReference>
<dbReference type="PANTHER" id="PTHR43132">
    <property type="entry name" value="ARSENICAL RESISTANCE OPERON REPRESSOR ARSR-RELATED"/>
    <property type="match status" value="1"/>
</dbReference>
<protein>
    <recommendedName>
        <fullName evidence="4">HTH arsR-type domain-containing protein</fullName>
    </recommendedName>
</protein>
<dbReference type="InterPro" id="IPR001845">
    <property type="entry name" value="HTH_ArsR_DNA-bd_dom"/>
</dbReference>
<comment type="caution">
    <text evidence="5">The sequence shown here is derived from an EMBL/GenBank/DDBJ whole genome shotgun (WGS) entry which is preliminary data.</text>
</comment>